<dbReference type="Gene3D" id="3.40.50.720">
    <property type="entry name" value="NAD(P)-binding Rossmann-like Domain"/>
    <property type="match status" value="1"/>
</dbReference>
<evidence type="ECO:0000256" key="1">
    <source>
        <dbReference type="ARBA" id="ARBA00023002"/>
    </source>
</evidence>
<sequence length="487" mass="51406">MVTTRLPSAGFSITIRIAVTADASSIGRLTTCVGEAGAIVTALDVVDSDPTRVLVDLTCDTADSSHADQVVKQLEEQDGVDVRKVSDRTFLLHLGGKIEVQSKVALRTRDELSRAYTPGVARVCMAIAENPADARRLTIKRNTVAVVSDGSAVLGLGNIGPAAAMPVMEGKAALFKRFGGVDAWPVVLDTQDTDEIVRIVKAIAPAYGGINLEDIAAPRCFEIEARLREQLDIPVFHDDQHGTAICVLAALTNALRVVGKRLEDVRVVVSGAGAAGTAIMKLLLRQGVGDIIAYDRKGALHRGMADMSETWQWLAENTNKDNYSGDLPGAIVGADVFIGVSAPNLLTGDDVAKMAEKSIVFALANPDPEVDPREARRHAAVVATGRSDQPNQINNVLAFPGVFRGMLDVSAEEFTEEMALAAARAIADVVGEDKLNPTVIIPSVFDPKVTPAVAAAIRAAVKGPSSGSHNASALPEADLEQAPEETF</sequence>
<keyword evidence="6" id="KW-1185">Reference proteome</keyword>
<evidence type="ECO:0000259" key="3">
    <source>
        <dbReference type="SMART" id="SM00919"/>
    </source>
</evidence>
<feature type="domain" description="Malic enzyme NAD-binding" evidence="3">
    <location>
        <begin position="240"/>
        <end position="462"/>
    </location>
</feature>
<dbReference type="EMBL" id="JAENHO010000002">
    <property type="protein sequence ID" value="MBL7253683.1"/>
    <property type="molecule type" value="Genomic_DNA"/>
</dbReference>
<accession>A0ABS1VG89</accession>
<dbReference type="SUPFAM" id="SSF53223">
    <property type="entry name" value="Aminoacid dehydrogenase-like, N-terminal domain"/>
    <property type="match status" value="1"/>
</dbReference>
<feature type="region of interest" description="Disordered" evidence="2">
    <location>
        <begin position="463"/>
        <end position="487"/>
    </location>
</feature>
<name>A0ABS1VG89_9ACTN</name>
<reference evidence="5 6" key="1">
    <citation type="submission" date="2021-01" db="EMBL/GenBank/DDBJ databases">
        <title>Actinoplanes sp. nov. LDG1-01 isolated from lichen.</title>
        <authorList>
            <person name="Saeng-In P."/>
            <person name="Phongsopitanun W."/>
            <person name="Kanchanasin P."/>
            <person name="Yuki M."/>
            <person name="Kudo T."/>
            <person name="Ohkuma M."/>
            <person name="Tanasupawat S."/>
        </authorList>
    </citation>
    <scope>NUCLEOTIDE SEQUENCE [LARGE SCALE GENOMIC DNA]</scope>
    <source>
        <strain evidence="5 6">LDG1-01</strain>
    </source>
</reference>
<protein>
    <submittedName>
        <fullName evidence="5">NAD-dependent malic enzyme</fullName>
    </submittedName>
</protein>
<evidence type="ECO:0000256" key="2">
    <source>
        <dbReference type="SAM" id="MobiDB-lite"/>
    </source>
</evidence>
<dbReference type="InterPro" id="IPR045213">
    <property type="entry name" value="Malic_NAD-bd_bact_type"/>
</dbReference>
<feature type="domain" description="Malic enzyme N-terminal" evidence="4">
    <location>
        <begin position="95"/>
        <end position="228"/>
    </location>
</feature>
<evidence type="ECO:0000313" key="5">
    <source>
        <dbReference type="EMBL" id="MBL7253683.1"/>
    </source>
</evidence>
<evidence type="ECO:0000259" key="4">
    <source>
        <dbReference type="SMART" id="SM01274"/>
    </source>
</evidence>
<dbReference type="Pfam" id="PF03949">
    <property type="entry name" value="Malic_M"/>
    <property type="match status" value="1"/>
</dbReference>
<dbReference type="SMART" id="SM00919">
    <property type="entry name" value="Malic_M"/>
    <property type="match status" value="1"/>
</dbReference>
<dbReference type="InterPro" id="IPR046346">
    <property type="entry name" value="Aminoacid_DH-like_N_sf"/>
</dbReference>
<dbReference type="Proteomes" id="UP000598996">
    <property type="component" value="Unassembled WGS sequence"/>
</dbReference>
<dbReference type="InterPro" id="IPR037062">
    <property type="entry name" value="Malic_N_dom_sf"/>
</dbReference>
<dbReference type="Pfam" id="PF00390">
    <property type="entry name" value="malic"/>
    <property type="match status" value="1"/>
</dbReference>
<organism evidence="5 6">
    <name type="scientific">Paractinoplanes lichenicola</name>
    <dbReference type="NCBI Taxonomy" id="2802976"/>
    <lineage>
        <taxon>Bacteria</taxon>
        <taxon>Bacillati</taxon>
        <taxon>Actinomycetota</taxon>
        <taxon>Actinomycetes</taxon>
        <taxon>Micromonosporales</taxon>
        <taxon>Micromonosporaceae</taxon>
        <taxon>Paractinoplanes</taxon>
    </lineage>
</organism>
<dbReference type="PANTHER" id="PTHR43237:SF4">
    <property type="entry name" value="NADP-DEPENDENT MALIC ENZYME"/>
    <property type="match status" value="1"/>
</dbReference>
<dbReference type="SMART" id="SM01274">
    <property type="entry name" value="malic"/>
    <property type="match status" value="1"/>
</dbReference>
<evidence type="ECO:0000313" key="6">
    <source>
        <dbReference type="Proteomes" id="UP000598996"/>
    </source>
</evidence>
<dbReference type="RefSeq" id="WP_202990078.1">
    <property type="nucleotide sequence ID" value="NZ_JAENHO010000002.1"/>
</dbReference>
<dbReference type="PANTHER" id="PTHR43237">
    <property type="entry name" value="NADP-DEPENDENT MALIC ENZYME"/>
    <property type="match status" value="1"/>
</dbReference>
<dbReference type="InterPro" id="IPR012301">
    <property type="entry name" value="Malic_N_dom"/>
</dbReference>
<dbReference type="InterPro" id="IPR036291">
    <property type="entry name" value="NAD(P)-bd_dom_sf"/>
</dbReference>
<dbReference type="InterPro" id="IPR051674">
    <property type="entry name" value="Malate_Decarboxylase"/>
</dbReference>
<dbReference type="InterPro" id="IPR012302">
    <property type="entry name" value="Malic_NAD-bd"/>
</dbReference>
<feature type="compositionally biased region" description="Acidic residues" evidence="2">
    <location>
        <begin position="477"/>
        <end position="487"/>
    </location>
</feature>
<comment type="caution">
    <text evidence="5">The sequence shown here is derived from an EMBL/GenBank/DDBJ whole genome shotgun (WGS) entry which is preliminary data.</text>
</comment>
<dbReference type="Gene3D" id="3.40.50.10380">
    <property type="entry name" value="Malic enzyme, N-terminal domain"/>
    <property type="match status" value="1"/>
</dbReference>
<dbReference type="SUPFAM" id="SSF51735">
    <property type="entry name" value="NAD(P)-binding Rossmann-fold domains"/>
    <property type="match status" value="1"/>
</dbReference>
<dbReference type="CDD" id="cd05311">
    <property type="entry name" value="NAD_bind_2_malic_enz"/>
    <property type="match status" value="1"/>
</dbReference>
<keyword evidence="1" id="KW-0560">Oxidoreductase</keyword>
<gene>
    <name evidence="5" type="ORF">JKJ07_05090</name>
</gene>
<proteinExistence type="predicted"/>